<dbReference type="EMBL" id="CP073695">
    <property type="protein sequence ID" value="QUO46761.1"/>
    <property type="molecule type" value="Genomic_DNA"/>
</dbReference>
<dbReference type="Gene3D" id="3.40.50.2300">
    <property type="match status" value="1"/>
</dbReference>
<protein>
    <recommendedName>
        <fullName evidence="2">histidine kinase</fullName>
        <ecNumber evidence="2">2.7.13.3</ecNumber>
    </recommendedName>
</protein>
<feature type="modified residue" description="4-aspartylphosphate" evidence="6">
    <location>
        <position position="74"/>
    </location>
</feature>
<dbReference type="KEGG" id="hss:J7656_09045"/>
<evidence type="ECO:0000256" key="3">
    <source>
        <dbReference type="ARBA" id="ARBA00022553"/>
    </source>
</evidence>
<dbReference type="CDD" id="cd00130">
    <property type="entry name" value="PAS"/>
    <property type="match status" value="3"/>
</dbReference>
<dbReference type="PROSITE" id="PS50110">
    <property type="entry name" value="RESPONSE_REGULATORY"/>
    <property type="match status" value="1"/>
</dbReference>
<dbReference type="Pfam" id="PF13426">
    <property type="entry name" value="PAS_9"/>
    <property type="match status" value="1"/>
</dbReference>
<comment type="catalytic activity">
    <reaction evidence="1">
        <text>ATP + protein L-histidine = ADP + protein N-phospho-L-histidine.</text>
        <dbReference type="EC" id="2.7.13.3"/>
    </reaction>
</comment>
<evidence type="ECO:0000256" key="2">
    <source>
        <dbReference type="ARBA" id="ARBA00012438"/>
    </source>
</evidence>
<dbReference type="SUPFAM" id="SSF47384">
    <property type="entry name" value="Homodimeric domain of signal transducing histidine kinase"/>
    <property type="match status" value="1"/>
</dbReference>
<dbReference type="CDD" id="cd00082">
    <property type="entry name" value="HisKA"/>
    <property type="match status" value="1"/>
</dbReference>
<keyword evidence="3 6" id="KW-0597">Phosphoprotein</keyword>
<reference evidence="13 14" key="1">
    <citation type="submission" date="2021-03" db="EMBL/GenBank/DDBJ databases">
        <title>Halorubrum sodomense MBLA0099, Whole genome shotgun sequencing.</title>
        <authorList>
            <person name="Seo M.-J."/>
            <person name="Cho E.-S."/>
            <person name="Hwang C.Y."/>
        </authorList>
    </citation>
    <scope>NUCLEOTIDE SEQUENCE [LARGE SCALE GENOMIC DNA]</scope>
    <source>
        <strain evidence="13 14">MBLA0099</strain>
    </source>
</reference>
<dbReference type="InterPro" id="IPR013655">
    <property type="entry name" value="PAS_fold_3"/>
</dbReference>
<evidence type="ECO:0000313" key="13">
    <source>
        <dbReference type="EMBL" id="QUO46761.1"/>
    </source>
</evidence>
<dbReference type="InterPro" id="IPR003594">
    <property type="entry name" value="HATPase_dom"/>
</dbReference>
<evidence type="ECO:0000256" key="7">
    <source>
        <dbReference type="SAM" id="Coils"/>
    </source>
</evidence>
<evidence type="ECO:0000259" key="10">
    <source>
        <dbReference type="PROSITE" id="PS50110"/>
    </source>
</evidence>
<feature type="domain" description="PAS" evidence="11">
    <location>
        <begin position="515"/>
        <end position="573"/>
    </location>
</feature>
<feature type="compositionally biased region" description="Basic and acidic residues" evidence="8">
    <location>
        <begin position="856"/>
        <end position="865"/>
    </location>
</feature>
<sequence>MREAEGADDGDGSTGGRERSLVSVLVVDDEPGFADVAASLLESRDDRIEATPVESPSAALDALSASSYDCVVSDYEMPETDGIELLEAVRDRHGDVPFVLFTGEGSEAVASEAVSAGVDEYLRKGEASDQYSRLAGAVEGLVSRTRGERRVAEHLERVSDAFCEVDDEWRITYLNDRAVRMIDLDADELLGERIWDLFPETTDTDGEEALREAAETGEPVRFEAHVDRLGADLVVNAYPTPDGLALYFRDVTEKRERERELRELSERLQLAVEGADVGVWDWNVRTDEVRFDERWAAMLGHEADEIDFDLSAWEDRVHPDDVDDAWDAIEAHFAGETDLYQADFRMRTKSGDWKWIRDRGRVVERTDDGEPLRAVGIHIDVTEEKERERELERYRRIVDELPESVCIYDADGRIALANDHTADVLAADPEALVGRESRLVESIRAAGDGDRYDALVDGDRDSLAGTVEVDLPGKSEAIVDYGLTRLVIDGEFDGILGISRDVTDERRRQQRLERTTARLEALFERSPDMVDIHDEAGEIVDANRAMTDALGYDREELVGMDVWEVDTEVDPEEGVRLWNGLEMDETVRLETTFARADGSTFPVEVHVRRIDVQGEDRFLASSRDISERKAYERRIERENERLDEFASIVSHDLRNPLNVLSGYLRLARETGNDSYFDRCERALDEMERLIEDVLALAKQGEAVGSFERVHLGELAGGYSDDAFGSANGEDPFGGDAGDPGDAADGEAEAAPIEVDVGADGEICADPGRVRQLLGNLFRNAAEHGGERVVVGDLPDGFYVEDDGPGIGPDEREKVFESGYTTSETGTGFGLSIVQRIAEAHGWDVVVTEGERGGARFEFTGVDRPDPSPQASESPGEAVEPRD</sequence>
<feature type="domain" description="PAS" evidence="11">
    <location>
        <begin position="390"/>
        <end position="435"/>
    </location>
</feature>
<evidence type="ECO:0000256" key="1">
    <source>
        <dbReference type="ARBA" id="ARBA00000085"/>
    </source>
</evidence>
<dbReference type="SMART" id="SM00086">
    <property type="entry name" value="PAC"/>
    <property type="match status" value="3"/>
</dbReference>
<dbReference type="SMART" id="SM00091">
    <property type="entry name" value="PAS"/>
    <property type="match status" value="4"/>
</dbReference>
<dbReference type="Pfam" id="PF00072">
    <property type="entry name" value="Response_reg"/>
    <property type="match status" value="1"/>
</dbReference>
<dbReference type="Pfam" id="PF08447">
    <property type="entry name" value="PAS_3"/>
    <property type="match status" value="1"/>
</dbReference>
<dbReference type="GO" id="GO:0000155">
    <property type="term" value="F:phosphorelay sensor kinase activity"/>
    <property type="evidence" value="ECO:0007669"/>
    <property type="project" value="InterPro"/>
</dbReference>
<evidence type="ECO:0000259" key="12">
    <source>
        <dbReference type="PROSITE" id="PS50113"/>
    </source>
</evidence>
<dbReference type="Gene3D" id="1.10.287.130">
    <property type="match status" value="1"/>
</dbReference>
<dbReference type="InterPro" id="IPR004358">
    <property type="entry name" value="Sig_transdc_His_kin-like_C"/>
</dbReference>
<dbReference type="PROSITE" id="PS50109">
    <property type="entry name" value="HIS_KIN"/>
    <property type="match status" value="1"/>
</dbReference>
<feature type="domain" description="PAS" evidence="11">
    <location>
        <begin position="147"/>
        <end position="217"/>
    </location>
</feature>
<feature type="region of interest" description="Disordered" evidence="8">
    <location>
        <begin position="856"/>
        <end position="882"/>
    </location>
</feature>
<dbReference type="SUPFAM" id="SSF55785">
    <property type="entry name" value="PYP-like sensor domain (PAS domain)"/>
    <property type="match status" value="4"/>
</dbReference>
<dbReference type="CDD" id="cd00156">
    <property type="entry name" value="REC"/>
    <property type="match status" value="1"/>
</dbReference>
<dbReference type="RefSeq" id="WP_211553090.1">
    <property type="nucleotide sequence ID" value="NZ_CP073695.1"/>
</dbReference>
<dbReference type="InterPro" id="IPR052162">
    <property type="entry name" value="Sensor_kinase/Photoreceptor"/>
</dbReference>
<dbReference type="InterPro" id="IPR001610">
    <property type="entry name" value="PAC"/>
</dbReference>
<dbReference type="Pfam" id="PF08448">
    <property type="entry name" value="PAS_4"/>
    <property type="match status" value="2"/>
</dbReference>
<dbReference type="Pfam" id="PF00512">
    <property type="entry name" value="HisKA"/>
    <property type="match status" value="1"/>
</dbReference>
<evidence type="ECO:0000256" key="5">
    <source>
        <dbReference type="ARBA" id="ARBA00022777"/>
    </source>
</evidence>
<dbReference type="PROSITE" id="PS50112">
    <property type="entry name" value="PAS"/>
    <property type="match status" value="3"/>
</dbReference>
<feature type="domain" description="PAC" evidence="12">
    <location>
        <begin position="587"/>
        <end position="637"/>
    </location>
</feature>
<dbReference type="NCBIfam" id="TIGR00229">
    <property type="entry name" value="sensory_box"/>
    <property type="match status" value="4"/>
</dbReference>
<feature type="coiled-coil region" evidence="7">
    <location>
        <begin position="672"/>
        <end position="699"/>
    </location>
</feature>
<dbReference type="InterPro" id="IPR013656">
    <property type="entry name" value="PAS_4"/>
</dbReference>
<dbReference type="SMART" id="SM00388">
    <property type="entry name" value="HisKA"/>
    <property type="match status" value="1"/>
</dbReference>
<dbReference type="PANTHER" id="PTHR43304:SF1">
    <property type="entry name" value="PAC DOMAIN-CONTAINING PROTEIN"/>
    <property type="match status" value="1"/>
</dbReference>
<accession>A0A8T8LJT7</accession>
<dbReference type="Gene3D" id="3.30.565.10">
    <property type="entry name" value="Histidine kinase-like ATPase, C-terminal domain"/>
    <property type="match status" value="1"/>
</dbReference>
<dbReference type="InterPro" id="IPR036097">
    <property type="entry name" value="HisK_dim/P_sf"/>
</dbReference>
<dbReference type="EC" id="2.7.13.3" evidence="2"/>
<keyword evidence="4" id="KW-0808">Transferase</keyword>
<feature type="compositionally biased region" description="Acidic residues" evidence="8">
    <location>
        <begin position="1"/>
        <end position="11"/>
    </location>
</feature>
<dbReference type="InterPro" id="IPR001789">
    <property type="entry name" value="Sig_transdc_resp-reg_receiver"/>
</dbReference>
<evidence type="ECO:0000259" key="11">
    <source>
        <dbReference type="PROSITE" id="PS50112"/>
    </source>
</evidence>
<dbReference type="InterPro" id="IPR011006">
    <property type="entry name" value="CheY-like_superfamily"/>
</dbReference>
<dbReference type="SUPFAM" id="SSF52172">
    <property type="entry name" value="CheY-like"/>
    <property type="match status" value="1"/>
</dbReference>
<evidence type="ECO:0000256" key="8">
    <source>
        <dbReference type="SAM" id="MobiDB-lite"/>
    </source>
</evidence>
<dbReference type="InterPro" id="IPR000014">
    <property type="entry name" value="PAS"/>
</dbReference>
<dbReference type="InterPro" id="IPR035965">
    <property type="entry name" value="PAS-like_dom_sf"/>
</dbReference>
<dbReference type="Gene3D" id="3.30.450.20">
    <property type="entry name" value="PAS domain"/>
    <property type="match status" value="4"/>
</dbReference>
<keyword evidence="14" id="KW-1185">Reference proteome</keyword>
<feature type="domain" description="Response regulatory" evidence="10">
    <location>
        <begin position="23"/>
        <end position="139"/>
    </location>
</feature>
<dbReference type="SMART" id="SM00448">
    <property type="entry name" value="REC"/>
    <property type="match status" value="1"/>
</dbReference>
<dbReference type="AlphaFoldDB" id="A0A8T8LJT7"/>
<dbReference type="GeneID" id="64827683"/>
<dbReference type="SMART" id="SM00387">
    <property type="entry name" value="HATPase_c"/>
    <property type="match status" value="1"/>
</dbReference>
<dbReference type="PANTHER" id="PTHR43304">
    <property type="entry name" value="PHYTOCHROME-LIKE PROTEIN CPH1"/>
    <property type="match status" value="1"/>
</dbReference>
<organism evidence="13 14">
    <name type="scientific">Halorubrum ruber</name>
    <dbReference type="NCBI Taxonomy" id="2982524"/>
    <lineage>
        <taxon>Archaea</taxon>
        <taxon>Methanobacteriati</taxon>
        <taxon>Methanobacteriota</taxon>
        <taxon>Stenosarchaea group</taxon>
        <taxon>Halobacteria</taxon>
        <taxon>Halobacteriales</taxon>
        <taxon>Haloferacaceae</taxon>
        <taxon>Halorubrum</taxon>
    </lineage>
</organism>
<dbReference type="InterPro" id="IPR003661">
    <property type="entry name" value="HisK_dim/P_dom"/>
</dbReference>
<evidence type="ECO:0000313" key="14">
    <source>
        <dbReference type="Proteomes" id="UP000679341"/>
    </source>
</evidence>
<evidence type="ECO:0000256" key="4">
    <source>
        <dbReference type="ARBA" id="ARBA00022679"/>
    </source>
</evidence>
<feature type="region of interest" description="Disordered" evidence="8">
    <location>
        <begin position="722"/>
        <end position="745"/>
    </location>
</feature>
<dbReference type="InterPro" id="IPR005467">
    <property type="entry name" value="His_kinase_dom"/>
</dbReference>
<dbReference type="InterPro" id="IPR036890">
    <property type="entry name" value="HATPase_C_sf"/>
</dbReference>
<dbReference type="InterPro" id="IPR000700">
    <property type="entry name" value="PAS-assoc_C"/>
</dbReference>
<dbReference type="Proteomes" id="UP000679341">
    <property type="component" value="Chromosome"/>
</dbReference>
<dbReference type="Pfam" id="PF02518">
    <property type="entry name" value="HATPase_c"/>
    <property type="match status" value="1"/>
</dbReference>
<dbReference type="PROSITE" id="PS50113">
    <property type="entry name" value="PAC"/>
    <property type="match status" value="2"/>
</dbReference>
<feature type="domain" description="PAC" evidence="12">
    <location>
        <begin position="340"/>
        <end position="393"/>
    </location>
</feature>
<evidence type="ECO:0000259" key="9">
    <source>
        <dbReference type="PROSITE" id="PS50109"/>
    </source>
</evidence>
<dbReference type="PRINTS" id="PR00344">
    <property type="entry name" value="BCTRLSENSOR"/>
</dbReference>
<evidence type="ECO:0000256" key="6">
    <source>
        <dbReference type="PROSITE-ProRule" id="PRU00169"/>
    </source>
</evidence>
<name>A0A8T8LJT7_9EURY</name>
<keyword evidence="5" id="KW-0418">Kinase</keyword>
<dbReference type="SUPFAM" id="SSF55874">
    <property type="entry name" value="ATPase domain of HSP90 chaperone/DNA topoisomerase II/histidine kinase"/>
    <property type="match status" value="1"/>
</dbReference>
<feature type="domain" description="Histidine kinase" evidence="9">
    <location>
        <begin position="648"/>
        <end position="859"/>
    </location>
</feature>
<dbReference type="OrthoDB" id="8127at2157"/>
<keyword evidence="7" id="KW-0175">Coiled coil</keyword>
<gene>
    <name evidence="13" type="ORF">J7656_09045</name>
</gene>
<feature type="region of interest" description="Disordered" evidence="8">
    <location>
        <begin position="1"/>
        <end position="20"/>
    </location>
</feature>
<proteinExistence type="predicted"/>